<dbReference type="AlphaFoldDB" id="A0A834X212"/>
<reference evidence="2" key="1">
    <citation type="submission" date="2020-09" db="EMBL/GenBank/DDBJ databases">
        <title>Genome-Enabled Discovery of Anthraquinone Biosynthesis in Senna tora.</title>
        <authorList>
            <person name="Kang S.-H."/>
            <person name="Pandey R.P."/>
            <person name="Lee C.-M."/>
            <person name="Sim J.-S."/>
            <person name="Jeong J.-T."/>
            <person name="Choi B.-S."/>
            <person name="Jung M."/>
            <person name="Ginzburg D."/>
            <person name="Zhao K."/>
            <person name="Won S.Y."/>
            <person name="Oh T.-J."/>
            <person name="Yu Y."/>
            <person name="Kim N.-H."/>
            <person name="Lee O.R."/>
            <person name="Lee T.-H."/>
            <person name="Bashyal P."/>
            <person name="Kim T.-S."/>
            <person name="Lee W.-H."/>
            <person name="Kawkins C."/>
            <person name="Kim C.-K."/>
            <person name="Kim J.S."/>
            <person name="Ahn B.O."/>
            <person name="Rhee S.Y."/>
            <person name="Sohng J.K."/>
        </authorList>
    </citation>
    <scope>NUCLEOTIDE SEQUENCE</scope>
    <source>
        <tissue evidence="2">Leaf</tissue>
    </source>
</reference>
<evidence type="ECO:0000256" key="1">
    <source>
        <dbReference type="SAM" id="MobiDB-lite"/>
    </source>
</evidence>
<proteinExistence type="predicted"/>
<keyword evidence="3" id="KW-1185">Reference proteome</keyword>
<gene>
    <name evidence="2" type="ORF">G2W53_010971</name>
</gene>
<comment type="caution">
    <text evidence="2">The sequence shown here is derived from an EMBL/GenBank/DDBJ whole genome shotgun (WGS) entry which is preliminary data.</text>
</comment>
<sequence>MNSTTNRRVCSDFGDESVAKPRRGSGFLDGDGEATKGGFVDVGMGAFAEEVVGGEVVGGGDEVGLLRRIRQYIRQLRHVFPARGARVQRRRTLSRIPQTTHCCSVFPRRSNLRRRYRRRIALIHRLIPRRYRHRLEGLADGDRIPIYGRRSNVSSHGGHIGLRDDAVAGGRRRRVRDAVFVVLRLRLRLRLVWLSVTHGFEVRECLGVRIGDAKEDEEYIIRRLKK</sequence>
<dbReference type="Proteomes" id="UP000634136">
    <property type="component" value="Unassembled WGS sequence"/>
</dbReference>
<protein>
    <submittedName>
        <fullName evidence="2">Late embryogenesis abundant protein D-34</fullName>
    </submittedName>
</protein>
<name>A0A834X212_9FABA</name>
<dbReference type="EMBL" id="JAAIUW010000004">
    <property type="protein sequence ID" value="KAF7836112.1"/>
    <property type="molecule type" value="Genomic_DNA"/>
</dbReference>
<organism evidence="2 3">
    <name type="scientific">Senna tora</name>
    <dbReference type="NCBI Taxonomy" id="362788"/>
    <lineage>
        <taxon>Eukaryota</taxon>
        <taxon>Viridiplantae</taxon>
        <taxon>Streptophyta</taxon>
        <taxon>Embryophyta</taxon>
        <taxon>Tracheophyta</taxon>
        <taxon>Spermatophyta</taxon>
        <taxon>Magnoliopsida</taxon>
        <taxon>eudicotyledons</taxon>
        <taxon>Gunneridae</taxon>
        <taxon>Pentapetalae</taxon>
        <taxon>rosids</taxon>
        <taxon>fabids</taxon>
        <taxon>Fabales</taxon>
        <taxon>Fabaceae</taxon>
        <taxon>Caesalpinioideae</taxon>
        <taxon>Cassia clade</taxon>
        <taxon>Senna</taxon>
    </lineage>
</organism>
<evidence type="ECO:0000313" key="3">
    <source>
        <dbReference type="Proteomes" id="UP000634136"/>
    </source>
</evidence>
<evidence type="ECO:0000313" key="2">
    <source>
        <dbReference type="EMBL" id="KAF7836112.1"/>
    </source>
</evidence>
<feature type="region of interest" description="Disordered" evidence="1">
    <location>
        <begin position="1"/>
        <end position="30"/>
    </location>
</feature>
<accession>A0A834X212</accession>